<feature type="compositionally biased region" description="Acidic residues" evidence="1">
    <location>
        <begin position="1431"/>
        <end position="1455"/>
    </location>
</feature>
<evidence type="ECO:0000313" key="3">
    <source>
        <dbReference type="Proteomes" id="UP000536711"/>
    </source>
</evidence>
<sequence length="2021" mass="225934">MNGNAEDRRSSSQTTHQLVKEKTCLFVANTMANHFCVWLFTQMEEMAGISSADQDESSLDYVSSDITAARLNLLVSPSDSHWVKQHKFFTERLKSDTPIKDIVRENFTYHESRMLMPSDRADVQELQTANTKRYEALLNDRFKGYEDSLVTKLTMMYFGLPIAPMEDILKELSMAVGMEEDVPMYNIKPPMHFLTAHDRRNWGKDSLKAKEAFSWPVPVPKISYPILSLRRGEEPSSRQRGDHVACDYVPSTETPATPEEVWTYLYSHYGRLPFRPRKWRSFALVLRQLLHNHPDDIREKQYIFDIHVIYKKTGVRETIRDKLPLSGGSKAMLFLEGHFAHGSKDKAHKDCCTLFIDHVRKESDDTVEHWEPSKQQLETDTVRIGRSLGTFPNGPEEEVISYAYIPFPKINTPWFVASNYASQQYNAHFRAATDILFGRPMGNKDGGCSEYNHALFRLYDRNKPDASLTVPIVYGAMGLPQSAWELLHPLNNPSACWMIDCTWLDPDVVPLIFPNYYPSPNPHLLEDDSNSGDPYDNVFHLICEISTEAFDNESSRKLESVYVLEGGPTNSYGQGIKGLEVVPKRRNTGWKKDPVGRAVGQKIETLSAWFLTIHPHFRPGHCRLFPAWHDGQDISVELPPLTSTAQQLFTAIDQLVSRTKYMRGMGQDLMLLKETLCANSREIRDTPSYLVRPDSSDNEWYRVRESITSPEITVTFVNKSDVDWEECISENNIWGIRELNPELHVSRPRLDGDTLEIKDLKDQIADPAANYPSAPASLGPLSSKDDRKTDGPLSSYRNKAFVSPTLPHVEVPAPKLALTQAPTLHGEFEAEEEEEEQEYDVGVLATDRPDWANKPYSADRRRVYRSESSDPGTEETDIYGYSGDDSPTRDASVSGDASDQREEIIIPSDHSSDESSREDDDAGSDDDGDGSEGGNETGHAAASRPGPPNSSPWGLDESAPRQARQRTWATQSSIFGNLRAESAPAVIGIPLTAAPAENMLRTDDSGNIPMISKAVLTPTEQVKLQRTLWDTRNLLLKRTMQCIFEGCDFTCRTDDHEARKKHALEAHKSRMCPWCDEPLFEWWDKAQRTKHMREKHTKDLKDVLGIVDEPITMTTPAVPRPSKPPQRPAGNPLLAVQPQSSQPFSLGQVNNPFTTFRSAPPRNPAPMAHMVPGTAPDPDGQRRLEQLMRSARPVPPNLPFGGRAPKPPTIQTPATEMLCQPGHVQRELEQAIKSREAMDRDKRPEPPRTLTNPLAWYDMTGPVVVVDPPEVCGIRGCKFDVSGLGSSGLYEHITRGHWRDEAPECPFCELPFFVVEGTDEEGNEIRSYRGATDCRKHLDCHVYELWEHLQPVLERPEMVYSDNVGSPLRGEVETVRVIEPETYIEGQQVSQRPPVRKCKYFGKCGIVIWGMTIEEYDRHIEECHTKRQSDSDDEDDDEAMGDVDAEDESNDDSDSDSDHDNGNRGSSSKRQPPDRSRTRSQSARNASKSRSTSPTPRVTEVFSEDEVVDESNESTGAVVMTKRPVPKKPAPKPAPKPASSKPPSKKALGKRKALTQEIVSAAESHSEAPSTVSHGRRRHTKVQEEPPETTASSTEAQGSEAQGSVARGRARSKKVKKTRRTGEKDSQYEDDGYETNDYDEEPNEKGGKPFHRRAKSPDWVNKLGPDNPDFDPDDDMYCSKCLRKVPKKRSKNPNHSEIGRDAEVEAHTDKKRCCGIRNAPGSIEHLPNRSGWIKGSDLPKTLGDIKKSFRRCYPTYARTVYPTNPVDQFASLWRSDPNNPDNDAWWDIPWPPYEGDPPFPGSWEAPGLPWDNTSDGRKRRKMYTGVEVPDSWYEYQSEPDTDGSMDATVPEDIRNLTIDATPALKRPESAITSIEEKTEEQPAAKKPKIGAIPRRGRKPSTQPSRASSRIRMQRTGTASTAPSTAVSRATSVAAAAPSPKAAPKASKLPKAAPKAASKAAPKTAPTKATGSKTATPAPEPAPKPAKSASKPAAKTAPKKAASSKTTTPAPEPDYDSSDPDR</sequence>
<dbReference type="OrthoDB" id="4850289at2759"/>
<evidence type="ECO:0008006" key="4">
    <source>
        <dbReference type="Google" id="ProtNLM"/>
    </source>
</evidence>
<feature type="compositionally biased region" description="Low complexity" evidence="1">
    <location>
        <begin position="1915"/>
        <end position="1976"/>
    </location>
</feature>
<reference evidence="2 3" key="1">
    <citation type="submission" date="2020-01" db="EMBL/GenBank/DDBJ databases">
        <title>Identification and distribution of gene clusters putatively required for synthesis of sphingolipid metabolism inhibitors in phylogenetically diverse species of the filamentous fungus Fusarium.</title>
        <authorList>
            <person name="Kim H.-S."/>
            <person name="Busman M."/>
            <person name="Brown D.W."/>
            <person name="Divon H."/>
            <person name="Uhlig S."/>
            <person name="Proctor R.H."/>
        </authorList>
    </citation>
    <scope>NUCLEOTIDE SEQUENCE [LARGE SCALE GENOMIC DNA]</scope>
    <source>
        <strain evidence="2 3">NRRL 13308</strain>
    </source>
</reference>
<feature type="compositionally biased region" description="Acidic residues" evidence="1">
    <location>
        <begin position="1628"/>
        <end position="1642"/>
    </location>
</feature>
<keyword evidence="3" id="KW-1185">Reference proteome</keyword>
<dbReference type="Proteomes" id="UP000536711">
    <property type="component" value="Unassembled WGS sequence"/>
</dbReference>
<feature type="compositionally biased region" description="Low complexity" evidence="1">
    <location>
        <begin position="1984"/>
        <end position="2008"/>
    </location>
</feature>
<feature type="region of interest" description="Disordered" evidence="1">
    <location>
        <begin position="828"/>
        <end position="964"/>
    </location>
</feature>
<feature type="region of interest" description="Disordered" evidence="1">
    <location>
        <begin position="1424"/>
        <end position="1674"/>
    </location>
</feature>
<feature type="compositionally biased region" description="Basic residues" evidence="1">
    <location>
        <begin position="1608"/>
        <end position="1619"/>
    </location>
</feature>
<organism evidence="2 3">
    <name type="scientific">Fusarium acutatum</name>
    <dbReference type="NCBI Taxonomy" id="78861"/>
    <lineage>
        <taxon>Eukaryota</taxon>
        <taxon>Fungi</taxon>
        <taxon>Dikarya</taxon>
        <taxon>Ascomycota</taxon>
        <taxon>Pezizomycotina</taxon>
        <taxon>Sordariomycetes</taxon>
        <taxon>Hypocreomycetidae</taxon>
        <taxon>Hypocreales</taxon>
        <taxon>Nectriaceae</taxon>
        <taxon>Fusarium</taxon>
        <taxon>Fusarium fujikuroi species complex</taxon>
    </lineage>
</organism>
<feature type="compositionally biased region" description="Low complexity" evidence="1">
    <location>
        <begin position="772"/>
        <end position="782"/>
    </location>
</feature>
<feature type="compositionally biased region" description="Acidic residues" evidence="1">
    <location>
        <begin position="829"/>
        <end position="839"/>
    </location>
</feature>
<feature type="region of interest" description="Disordered" evidence="1">
    <location>
        <begin position="1686"/>
        <end position="1707"/>
    </location>
</feature>
<feature type="compositionally biased region" description="Basic and acidic residues" evidence="1">
    <location>
        <begin position="898"/>
        <end position="915"/>
    </location>
</feature>
<evidence type="ECO:0000313" key="2">
    <source>
        <dbReference type="EMBL" id="KAF4434594.1"/>
    </source>
</evidence>
<feature type="compositionally biased region" description="Acidic residues" evidence="1">
    <location>
        <begin position="1502"/>
        <end position="1512"/>
    </location>
</feature>
<name>A0A8H4NEG3_9HYPO</name>
<feature type="region of interest" description="Disordered" evidence="1">
    <location>
        <begin position="1800"/>
        <end position="1822"/>
    </location>
</feature>
<feature type="compositionally biased region" description="Basic and acidic residues" evidence="1">
    <location>
        <begin position="1697"/>
        <end position="1707"/>
    </location>
</feature>
<evidence type="ECO:0000256" key="1">
    <source>
        <dbReference type="SAM" id="MobiDB-lite"/>
    </source>
</evidence>
<feature type="compositionally biased region" description="Basic residues" evidence="1">
    <location>
        <begin position="1543"/>
        <end position="1553"/>
    </location>
</feature>
<feature type="compositionally biased region" description="Basic and acidic residues" evidence="1">
    <location>
        <begin position="1874"/>
        <end position="1883"/>
    </location>
</feature>
<comment type="caution">
    <text evidence="2">The sequence shown here is derived from an EMBL/GenBank/DDBJ whole genome shotgun (WGS) entry which is preliminary data.</text>
</comment>
<accession>A0A8H4NEG3</accession>
<dbReference type="EMBL" id="JAADJF010000202">
    <property type="protein sequence ID" value="KAF4434594.1"/>
    <property type="molecule type" value="Genomic_DNA"/>
</dbReference>
<gene>
    <name evidence="2" type="ORF">FACUT_7818</name>
</gene>
<feature type="compositionally biased region" description="Basic and acidic residues" evidence="1">
    <location>
        <begin position="847"/>
        <end position="868"/>
    </location>
</feature>
<proteinExistence type="predicted"/>
<feature type="compositionally biased region" description="Acidic residues" evidence="1">
    <location>
        <begin position="916"/>
        <end position="930"/>
    </location>
</feature>
<feature type="compositionally biased region" description="Acidic residues" evidence="1">
    <location>
        <begin position="2012"/>
        <end position="2021"/>
    </location>
</feature>
<protein>
    <recommendedName>
        <fullName evidence="4">Transaldolase</fullName>
    </recommendedName>
</protein>
<feature type="region of interest" description="Disordered" evidence="1">
    <location>
        <begin position="1856"/>
        <end position="2021"/>
    </location>
</feature>
<feature type="region of interest" description="Disordered" evidence="1">
    <location>
        <begin position="766"/>
        <end position="799"/>
    </location>
</feature>
<feature type="compositionally biased region" description="Polar residues" evidence="1">
    <location>
        <begin position="1479"/>
        <end position="1496"/>
    </location>
</feature>